<name>A0A0H2VDH1_ECOL6</name>
<dbReference type="HOGENOM" id="CLU_1243702_0_0_6"/>
<dbReference type="EMBL" id="AE014075">
    <property type="protein sequence ID" value="AAN83707.1"/>
    <property type="molecule type" value="Genomic_DNA"/>
</dbReference>
<reference evidence="1 2" key="1">
    <citation type="journal article" date="2002" name="Proc. Natl. Acad. Sci. U.S.A.">
        <title>Extensive mosaic structure revealed by the complete genome sequence of uropathogenic Escherichia coli.</title>
        <authorList>
            <person name="Welch R.A."/>
            <person name="Burland V."/>
            <person name="Plunkett G.III."/>
            <person name="Redford P."/>
            <person name="Roesch P."/>
            <person name="Rasko D."/>
            <person name="Buckles E.L."/>
            <person name="Liou S.R."/>
            <person name="Boutin A."/>
            <person name="Hackett J."/>
            <person name="Stroud D."/>
            <person name="Mayhew G.F."/>
            <person name="Rose D.J."/>
            <person name="Zhou S."/>
            <person name="Schwartz D.C."/>
            <person name="Perna N.T."/>
            <person name="Mobley H.L."/>
            <person name="Donnenberg M.S."/>
            <person name="Blattner F.R."/>
        </authorList>
    </citation>
    <scope>NUCLEOTIDE SEQUENCE [LARGE SCALE GENOMIC DNA]</scope>
    <source>
        <strain evidence="2">CFT073 / ATCC 700928 / UPEC</strain>
    </source>
</reference>
<proteinExistence type="predicted"/>
<dbReference type="Proteomes" id="UP000001410">
    <property type="component" value="Chromosome"/>
</dbReference>
<evidence type="ECO:0000313" key="2">
    <source>
        <dbReference type="Proteomes" id="UP000001410"/>
    </source>
</evidence>
<organism evidence="1 2">
    <name type="scientific">Escherichia coli O6:H1 (strain CFT073 / ATCC 700928 / UPEC)</name>
    <dbReference type="NCBI Taxonomy" id="199310"/>
    <lineage>
        <taxon>Bacteria</taxon>
        <taxon>Pseudomonadati</taxon>
        <taxon>Pseudomonadota</taxon>
        <taxon>Gammaproteobacteria</taxon>
        <taxon>Enterobacterales</taxon>
        <taxon>Enterobacteriaceae</taxon>
        <taxon>Escherichia</taxon>
    </lineage>
</organism>
<sequence length="222" mass="24761">MFGQHIRSLAPQFGDGTFELTRGFNRRSGITDAATSDKHMNRNAFEQRQIFQRQATSNGDFEAHIGKTFDRGNVSFAPRHACGLCVTAAVINHLLNACIAPLLRLFPGPVTGQFDLHVAVKLFCHVQRTFGGVDIRTANHGHPVSVSFEAHTRKDFARIGNFGVCQYDFVRVKRFQVTNRTHAFAHAQNGAHFDNVDFFGNQASGFVGAIHSLVVQRDLQHW</sequence>
<dbReference type="eggNOG" id="ENOG502ZY0U">
    <property type="taxonomic scope" value="Bacteria"/>
</dbReference>
<dbReference type="KEGG" id="ecc:c5286"/>
<dbReference type="STRING" id="199310.c5286"/>
<evidence type="ECO:0000313" key="1">
    <source>
        <dbReference type="EMBL" id="AAN83707.1"/>
    </source>
</evidence>
<dbReference type="AlphaFoldDB" id="A0A0H2VDH1"/>
<protein>
    <submittedName>
        <fullName evidence="1">Uncharacterized protein</fullName>
    </submittedName>
</protein>
<gene>
    <name evidence="1" type="ordered locus">c5286</name>
</gene>
<keyword evidence="2" id="KW-1185">Reference proteome</keyword>
<accession>A0A0H2VDH1</accession>